<dbReference type="AlphaFoldDB" id="A0A399E087"/>
<dbReference type="EMBL" id="QWKX01000033">
    <property type="protein sequence ID" value="RIH76989.1"/>
    <property type="molecule type" value="Genomic_DNA"/>
</dbReference>
<sequence>MNLWLTLRNIRAYWIGKREGKKLSRKHASLAYLTPNPFPNELKERFARSMEANKYRYEQKRERLEVKLEGIRHERQALERVVGAMEPTPEAFAHIRALFGHWILVLIVFLAEIFYNKLAMDALGLTQLEAWVVALVATLAMFWMGHEAGNQYRKNKWVLTAVAPLALSLLLAWAFAFLRAAFTTQQVQILQLTLPTQYALPSLVILGTALVAFTFFLGYKSPTEHETLLKRYLDLLRRERLLKRRLQAFQFRTERRLGFLHAHYREEVAAYWRGFARAWPQWDPAPEFAGYVPPLETPPLRPLNLLEDEVNREGPAAVRAAS</sequence>
<keyword evidence="1" id="KW-0175">Coiled coil</keyword>
<comment type="caution">
    <text evidence="3">The sequence shown here is derived from an EMBL/GenBank/DDBJ whole genome shotgun (WGS) entry which is preliminary data.</text>
</comment>
<feature type="transmembrane region" description="Helical" evidence="2">
    <location>
        <begin position="157"/>
        <end position="178"/>
    </location>
</feature>
<feature type="transmembrane region" description="Helical" evidence="2">
    <location>
        <begin position="128"/>
        <end position="145"/>
    </location>
</feature>
<keyword evidence="2" id="KW-0812">Transmembrane</keyword>
<keyword evidence="2" id="KW-1133">Transmembrane helix</keyword>
<feature type="transmembrane region" description="Helical" evidence="2">
    <location>
        <begin position="95"/>
        <end position="116"/>
    </location>
</feature>
<name>A0A399E087_9DEIN</name>
<evidence type="ECO:0000256" key="1">
    <source>
        <dbReference type="SAM" id="Coils"/>
    </source>
</evidence>
<dbReference type="Proteomes" id="UP000266089">
    <property type="component" value="Unassembled WGS sequence"/>
</dbReference>
<proteinExistence type="predicted"/>
<feature type="coiled-coil region" evidence="1">
    <location>
        <begin position="47"/>
        <end position="81"/>
    </location>
</feature>
<accession>A0A399E087</accession>
<evidence type="ECO:0000313" key="4">
    <source>
        <dbReference type="Proteomes" id="UP000266089"/>
    </source>
</evidence>
<organism evidence="3 4">
    <name type="scientific">Meiothermus taiwanensis</name>
    <dbReference type="NCBI Taxonomy" id="172827"/>
    <lineage>
        <taxon>Bacteria</taxon>
        <taxon>Thermotogati</taxon>
        <taxon>Deinococcota</taxon>
        <taxon>Deinococci</taxon>
        <taxon>Thermales</taxon>
        <taxon>Thermaceae</taxon>
        <taxon>Meiothermus</taxon>
    </lineage>
</organism>
<dbReference type="KEGG" id="mtai:Mtai_v1c27650"/>
<protein>
    <submittedName>
        <fullName evidence="3">Uncharacterized protein</fullName>
    </submittedName>
</protein>
<evidence type="ECO:0000256" key="2">
    <source>
        <dbReference type="SAM" id="Phobius"/>
    </source>
</evidence>
<reference evidence="3 4" key="1">
    <citation type="submission" date="2018-08" db="EMBL/GenBank/DDBJ databases">
        <title>Meiothermus cateniformans JCM 15151 genome sequencing project.</title>
        <authorList>
            <person name="Da Costa M.S."/>
            <person name="Albuquerque L."/>
            <person name="Raposo P."/>
            <person name="Froufe H.J.C."/>
            <person name="Barroso C.S."/>
            <person name="Egas C."/>
        </authorList>
    </citation>
    <scope>NUCLEOTIDE SEQUENCE [LARGE SCALE GENOMIC DNA]</scope>
    <source>
        <strain evidence="3 4">JCM 15151</strain>
    </source>
</reference>
<gene>
    <name evidence="3" type="ORF">Mcate_01537</name>
</gene>
<dbReference type="RefSeq" id="WP_043982488.1">
    <property type="nucleotide sequence ID" value="NZ_JBHSXZ010000053.1"/>
</dbReference>
<feature type="transmembrane region" description="Helical" evidence="2">
    <location>
        <begin position="198"/>
        <end position="219"/>
    </location>
</feature>
<keyword evidence="2" id="KW-0472">Membrane</keyword>
<evidence type="ECO:0000313" key="3">
    <source>
        <dbReference type="EMBL" id="RIH76989.1"/>
    </source>
</evidence>